<proteinExistence type="predicted"/>
<keyword evidence="3" id="KW-1185">Reference proteome</keyword>
<dbReference type="AlphaFoldDB" id="A0A6A6Z6N9"/>
<evidence type="ECO:0000313" key="3">
    <source>
        <dbReference type="Proteomes" id="UP000504636"/>
    </source>
</evidence>
<reference evidence="2 4" key="1">
    <citation type="journal article" date="2020" name="Stud. Mycol.">
        <title>101 Dothideomycetes genomes: a test case for predicting lifestyles and emergence of pathogens.</title>
        <authorList>
            <person name="Haridas S."/>
            <person name="Albert R."/>
            <person name="Binder M."/>
            <person name="Bloem J."/>
            <person name="Labutti K."/>
            <person name="Salamov A."/>
            <person name="Andreopoulos B."/>
            <person name="Baker S."/>
            <person name="Barry K."/>
            <person name="Bills G."/>
            <person name="Bluhm B."/>
            <person name="Cannon C."/>
            <person name="Castanera R."/>
            <person name="Culley D."/>
            <person name="Daum C."/>
            <person name="Ezra D."/>
            <person name="Gonzalez J."/>
            <person name="Henrissat B."/>
            <person name="Kuo A."/>
            <person name="Liang C."/>
            <person name="Lipzen A."/>
            <person name="Lutzoni F."/>
            <person name="Magnuson J."/>
            <person name="Mondo S."/>
            <person name="Nolan M."/>
            <person name="Ohm R."/>
            <person name="Pangilinan J."/>
            <person name="Park H.-J."/>
            <person name="Ramirez L."/>
            <person name="Alfaro M."/>
            <person name="Sun H."/>
            <person name="Tritt A."/>
            <person name="Yoshinaga Y."/>
            <person name="Zwiers L.-H."/>
            <person name="Turgeon B."/>
            <person name="Goodwin S."/>
            <person name="Spatafora J."/>
            <person name="Crous P."/>
            <person name="Grigoriev I."/>
        </authorList>
    </citation>
    <scope>NUCLEOTIDE SEQUENCE</scope>
    <source>
        <strain evidence="2 4">CBS 304.34</strain>
    </source>
</reference>
<dbReference type="GeneID" id="54459381"/>
<organism evidence="2">
    <name type="scientific">Mytilinidion resinicola</name>
    <dbReference type="NCBI Taxonomy" id="574789"/>
    <lineage>
        <taxon>Eukaryota</taxon>
        <taxon>Fungi</taxon>
        <taxon>Dikarya</taxon>
        <taxon>Ascomycota</taxon>
        <taxon>Pezizomycotina</taxon>
        <taxon>Dothideomycetes</taxon>
        <taxon>Pleosporomycetidae</taxon>
        <taxon>Mytilinidiales</taxon>
        <taxon>Mytilinidiaceae</taxon>
        <taxon>Mytilinidion</taxon>
    </lineage>
</organism>
<dbReference type="OrthoDB" id="5399138at2759"/>
<accession>A0A6A6Z6N9</accession>
<protein>
    <submittedName>
        <fullName evidence="2 4">Uncharacterized protein</fullName>
    </submittedName>
</protein>
<feature type="compositionally biased region" description="Polar residues" evidence="1">
    <location>
        <begin position="260"/>
        <end position="272"/>
    </location>
</feature>
<reference evidence="4" key="2">
    <citation type="submission" date="2020-04" db="EMBL/GenBank/DDBJ databases">
        <authorList>
            <consortium name="NCBI Genome Project"/>
        </authorList>
    </citation>
    <scope>NUCLEOTIDE SEQUENCE</scope>
    <source>
        <strain evidence="4">CBS 304.34</strain>
    </source>
</reference>
<evidence type="ECO:0000313" key="4">
    <source>
        <dbReference type="RefSeq" id="XP_033583720.1"/>
    </source>
</evidence>
<name>A0A6A6Z6N9_9PEZI</name>
<reference evidence="4" key="3">
    <citation type="submission" date="2025-04" db="UniProtKB">
        <authorList>
            <consortium name="RefSeq"/>
        </authorList>
    </citation>
    <scope>IDENTIFICATION</scope>
    <source>
        <strain evidence="4">CBS 304.34</strain>
    </source>
</reference>
<dbReference type="RefSeq" id="XP_033583720.1">
    <property type="nucleotide sequence ID" value="XM_033718488.1"/>
</dbReference>
<gene>
    <name evidence="2 4" type="ORF">BDZ99DRAFT_456572</name>
</gene>
<sequence>MAPIAASHTEDQDQAALLQQKLQPEAVVSQRSDYAPRSGLRSQLFSTLGYDQDPHDDEYTLDDDTLWAIEEQSPRAPAIQGTSKMSTSEGSNQAIQLPSQDTLTNAALVAIRHFKDAFLQFTEPLLQADLEEFTHDVWHEFYNLLRSQEAIAKDAYPSTVSSGERIDFSFTRDFETVANRLLASQQFFTTDRLNGFVRGYGRRWQRVQQANGQAPIAPPPTTFAQYVTAQGDSFYDVLPGSGVDPANQYAITRGDFYDSAQGSGSDPTNPNDASDKEPQETIDPALRYV</sequence>
<dbReference type="EMBL" id="MU003692">
    <property type="protein sequence ID" value="KAF2816756.1"/>
    <property type="molecule type" value="Genomic_DNA"/>
</dbReference>
<feature type="region of interest" description="Disordered" evidence="1">
    <location>
        <begin position="256"/>
        <end position="289"/>
    </location>
</feature>
<feature type="compositionally biased region" description="Polar residues" evidence="1">
    <location>
        <begin position="80"/>
        <end position="94"/>
    </location>
</feature>
<dbReference type="Proteomes" id="UP000504636">
    <property type="component" value="Unplaced"/>
</dbReference>
<evidence type="ECO:0000313" key="2">
    <source>
        <dbReference type="EMBL" id="KAF2816756.1"/>
    </source>
</evidence>
<feature type="region of interest" description="Disordered" evidence="1">
    <location>
        <begin position="75"/>
        <end position="94"/>
    </location>
</feature>
<evidence type="ECO:0000256" key="1">
    <source>
        <dbReference type="SAM" id="MobiDB-lite"/>
    </source>
</evidence>